<keyword evidence="3" id="KW-0158">Chromosome</keyword>
<dbReference type="PRINTS" id="PR00622">
    <property type="entry name" value="HISTONEH3"/>
</dbReference>
<organism evidence="7">
    <name type="scientific">viral metagenome</name>
    <dbReference type="NCBI Taxonomy" id="1070528"/>
    <lineage>
        <taxon>unclassified sequences</taxon>
        <taxon>metagenomes</taxon>
        <taxon>organismal metagenomes</taxon>
    </lineage>
</organism>
<dbReference type="GO" id="GO:0046982">
    <property type="term" value="F:protein heterodimerization activity"/>
    <property type="evidence" value="ECO:0007669"/>
    <property type="project" value="InterPro"/>
</dbReference>
<evidence type="ECO:0000256" key="5">
    <source>
        <dbReference type="ARBA" id="ARBA00023269"/>
    </source>
</evidence>
<dbReference type="Gene3D" id="1.10.20.10">
    <property type="entry name" value="Histone, subunit A"/>
    <property type="match status" value="1"/>
</dbReference>
<dbReference type="SMART" id="SM00428">
    <property type="entry name" value="H3"/>
    <property type="match status" value="1"/>
</dbReference>
<sequence>MSPKKRVRAGTNAIREIRKYQGTTDLLIRKLPFAKVVREIQLEYTSQRFKWSASALLALQEASEAYLVGLLNDANLCALHAKRTTLMVRDIHLTRRIRGQSREA</sequence>
<dbReference type="EMBL" id="MN740844">
    <property type="protein sequence ID" value="QHU14585.1"/>
    <property type="molecule type" value="Genomic_DNA"/>
</dbReference>
<evidence type="ECO:0000259" key="6">
    <source>
        <dbReference type="Pfam" id="PF00125"/>
    </source>
</evidence>
<dbReference type="GO" id="GO:0030527">
    <property type="term" value="F:structural constituent of chromatin"/>
    <property type="evidence" value="ECO:0007669"/>
    <property type="project" value="InterPro"/>
</dbReference>
<dbReference type="AlphaFoldDB" id="A0A6C0K949"/>
<feature type="domain" description="Core Histone H2A/H2B/H3" evidence="6">
    <location>
        <begin position="10"/>
        <end position="97"/>
    </location>
</feature>
<evidence type="ECO:0000256" key="2">
    <source>
        <dbReference type="ARBA" id="ARBA00010343"/>
    </source>
</evidence>
<comment type="subcellular location">
    <subcellularLocation>
        <location evidence="1">Chromosome</location>
    </subcellularLocation>
</comment>
<comment type="similarity">
    <text evidence="2">Belongs to the histone H3 family.</text>
</comment>
<accession>A0A6C0K949</accession>
<evidence type="ECO:0000256" key="3">
    <source>
        <dbReference type="ARBA" id="ARBA00022454"/>
    </source>
</evidence>
<dbReference type="InterPro" id="IPR000164">
    <property type="entry name" value="Histone_H3/CENP-A"/>
</dbReference>
<evidence type="ECO:0000313" key="7">
    <source>
        <dbReference type="EMBL" id="QHU14585.1"/>
    </source>
</evidence>
<dbReference type="FunFam" id="1.10.20.10:FF:000085">
    <property type="entry name" value="Histone H3.2"/>
    <property type="match status" value="1"/>
</dbReference>
<protein>
    <recommendedName>
        <fullName evidence="6">Core Histone H2A/H2B/H3 domain-containing protein</fullName>
    </recommendedName>
</protein>
<dbReference type="Pfam" id="PF00125">
    <property type="entry name" value="Histone"/>
    <property type="match status" value="1"/>
</dbReference>
<dbReference type="CDD" id="cd22911">
    <property type="entry name" value="HFD_H3"/>
    <property type="match status" value="1"/>
</dbReference>
<dbReference type="InterPro" id="IPR007125">
    <property type="entry name" value="H2A/H2B/H3"/>
</dbReference>
<reference evidence="7" key="1">
    <citation type="journal article" date="2020" name="Nature">
        <title>Giant virus diversity and host interactions through global metagenomics.</title>
        <authorList>
            <person name="Schulz F."/>
            <person name="Roux S."/>
            <person name="Paez-Espino D."/>
            <person name="Jungbluth S."/>
            <person name="Walsh D.A."/>
            <person name="Denef V.J."/>
            <person name="McMahon K.D."/>
            <person name="Konstantinidis K.T."/>
            <person name="Eloe-Fadrosh E.A."/>
            <person name="Kyrpides N.C."/>
            <person name="Woyke T."/>
        </authorList>
    </citation>
    <scope>NUCLEOTIDE SEQUENCE</scope>
    <source>
        <strain evidence="7">GVMAG-S-1102113-126</strain>
    </source>
</reference>
<name>A0A6C0K949_9ZZZZ</name>
<proteinExistence type="inferred from homology"/>
<dbReference type="SUPFAM" id="SSF47113">
    <property type="entry name" value="Histone-fold"/>
    <property type="match status" value="1"/>
</dbReference>
<keyword evidence="4" id="KW-0238">DNA-binding</keyword>
<dbReference type="PANTHER" id="PTHR45810">
    <property type="entry name" value="HISTONE H3.2"/>
    <property type="match status" value="1"/>
</dbReference>
<dbReference type="InterPro" id="IPR009072">
    <property type="entry name" value="Histone-fold"/>
</dbReference>
<evidence type="ECO:0000256" key="1">
    <source>
        <dbReference type="ARBA" id="ARBA00004286"/>
    </source>
</evidence>
<keyword evidence="5" id="KW-0544">Nucleosome core</keyword>
<dbReference type="GO" id="GO:0003677">
    <property type="term" value="F:DNA binding"/>
    <property type="evidence" value="ECO:0007669"/>
    <property type="project" value="UniProtKB-KW"/>
</dbReference>
<evidence type="ECO:0000256" key="4">
    <source>
        <dbReference type="ARBA" id="ARBA00023125"/>
    </source>
</evidence>
<dbReference type="GO" id="GO:0000786">
    <property type="term" value="C:nucleosome"/>
    <property type="evidence" value="ECO:0007669"/>
    <property type="project" value="UniProtKB-KW"/>
</dbReference>